<name>A0AAW0GZ68_9APHY</name>
<proteinExistence type="predicted"/>
<evidence type="ECO:0000256" key="1">
    <source>
        <dbReference type="SAM" id="MobiDB-lite"/>
    </source>
</evidence>
<accession>A0AAW0GZ68</accession>
<reference evidence="2 3" key="1">
    <citation type="submission" date="2022-09" db="EMBL/GenBank/DDBJ databases">
        <authorList>
            <person name="Palmer J.M."/>
        </authorList>
    </citation>
    <scope>NUCLEOTIDE SEQUENCE [LARGE SCALE GENOMIC DNA]</scope>
    <source>
        <strain evidence="2 3">DSM 7382</strain>
    </source>
</reference>
<protein>
    <recommendedName>
        <fullName evidence="4">Secreted protein</fullName>
    </recommendedName>
</protein>
<evidence type="ECO:0008006" key="4">
    <source>
        <dbReference type="Google" id="ProtNLM"/>
    </source>
</evidence>
<dbReference type="EMBL" id="JASBNA010000002">
    <property type="protein sequence ID" value="KAK7695154.1"/>
    <property type="molecule type" value="Genomic_DNA"/>
</dbReference>
<feature type="region of interest" description="Disordered" evidence="1">
    <location>
        <begin position="50"/>
        <end position="70"/>
    </location>
</feature>
<gene>
    <name evidence="2" type="ORF">QCA50_002344</name>
</gene>
<sequence length="110" mass="12413">MGRSATSFAQTGVVIVTCISLAGTSHQYSSRFWHIFIPVRKRPSANIRSLGRHHPPYWQSGRPTSTPRRPNLFYQASPRPHSHSYLYLTVYIKPTTQTRCDGTPLSAKDA</sequence>
<evidence type="ECO:0000313" key="3">
    <source>
        <dbReference type="Proteomes" id="UP001385951"/>
    </source>
</evidence>
<comment type="caution">
    <text evidence="2">The sequence shown here is derived from an EMBL/GenBank/DDBJ whole genome shotgun (WGS) entry which is preliminary data.</text>
</comment>
<keyword evidence="3" id="KW-1185">Reference proteome</keyword>
<dbReference type="AlphaFoldDB" id="A0AAW0GZ68"/>
<organism evidence="2 3">
    <name type="scientific">Cerrena zonata</name>
    <dbReference type="NCBI Taxonomy" id="2478898"/>
    <lineage>
        <taxon>Eukaryota</taxon>
        <taxon>Fungi</taxon>
        <taxon>Dikarya</taxon>
        <taxon>Basidiomycota</taxon>
        <taxon>Agaricomycotina</taxon>
        <taxon>Agaricomycetes</taxon>
        <taxon>Polyporales</taxon>
        <taxon>Cerrenaceae</taxon>
        <taxon>Cerrena</taxon>
    </lineage>
</organism>
<evidence type="ECO:0000313" key="2">
    <source>
        <dbReference type="EMBL" id="KAK7695154.1"/>
    </source>
</evidence>
<dbReference type="Proteomes" id="UP001385951">
    <property type="component" value="Unassembled WGS sequence"/>
</dbReference>